<keyword evidence="2" id="KW-1185">Reference proteome</keyword>
<organism evidence="1 2">
    <name type="scientific">Papaver nudicaule</name>
    <name type="common">Iceland poppy</name>
    <dbReference type="NCBI Taxonomy" id="74823"/>
    <lineage>
        <taxon>Eukaryota</taxon>
        <taxon>Viridiplantae</taxon>
        <taxon>Streptophyta</taxon>
        <taxon>Embryophyta</taxon>
        <taxon>Tracheophyta</taxon>
        <taxon>Spermatophyta</taxon>
        <taxon>Magnoliopsida</taxon>
        <taxon>Ranunculales</taxon>
        <taxon>Papaveraceae</taxon>
        <taxon>Papaveroideae</taxon>
        <taxon>Papaver</taxon>
    </lineage>
</organism>
<reference evidence="1" key="1">
    <citation type="submission" date="2022-03" db="EMBL/GenBank/DDBJ databases">
        <title>A functionally conserved STORR gene fusion in Papaver species that diverged 16.8 million years ago.</title>
        <authorList>
            <person name="Catania T."/>
        </authorList>
    </citation>
    <scope>NUCLEOTIDE SEQUENCE</scope>
    <source>
        <strain evidence="1">S-191538</strain>
    </source>
</reference>
<evidence type="ECO:0000313" key="1">
    <source>
        <dbReference type="EMBL" id="MCL7038026.1"/>
    </source>
</evidence>
<comment type="caution">
    <text evidence="1">The sequence shown here is derived from an EMBL/GenBank/DDBJ whole genome shotgun (WGS) entry which is preliminary data.</text>
</comment>
<name>A0AA41SKV5_PAPNU</name>
<accession>A0AA41SKV5</accession>
<sequence length="67" mass="7218">MRDMKELQVSLNQTQKVRLQSAIEQLEKLPSKMGSSASASITAADTKVHGTSEVDGEIVATLCEVVE</sequence>
<proteinExistence type="predicted"/>
<feature type="non-terminal residue" evidence="1">
    <location>
        <position position="67"/>
    </location>
</feature>
<evidence type="ECO:0000313" key="2">
    <source>
        <dbReference type="Proteomes" id="UP001177140"/>
    </source>
</evidence>
<protein>
    <submittedName>
        <fullName evidence="1">Uncharacterized protein</fullName>
    </submittedName>
</protein>
<dbReference type="AlphaFoldDB" id="A0AA41SKV5"/>
<dbReference type="Proteomes" id="UP001177140">
    <property type="component" value="Unassembled WGS sequence"/>
</dbReference>
<dbReference type="EMBL" id="JAJJMA010185837">
    <property type="protein sequence ID" value="MCL7038026.1"/>
    <property type="molecule type" value="Genomic_DNA"/>
</dbReference>
<gene>
    <name evidence="1" type="ORF">MKW94_027340</name>
</gene>